<sequence length="413" mass="48492">MKKETVLNEIIKYYIKSHDFNGLPVYNMKSYDYNILCELIDEGLIEVLSEKEVINPHIKGFDFTIPVDRQKENISKDTNYSVLYPTRKALESVPLDYTKPYSVLMQKGEKQFKIIYFNIEILERYVNNPKFVIMDNGYRGNICVKDEYIDDKTIEDEYIKNYGMAYIDGKHLERAVGVFVCDLAKLSSQKQMLWKGFELPNQRKCKINAGFVDNLIKGKWVMETWIFHALLEEIKVINEQCEHMGIPKLFNKTFGTHYSEMPEGFRNILLPTLKNYYDFVLVFEKIIVHNISYKTFQKDTLHIQGIDRKDELGKDKGSLVMLEEWLGKNIRTQENITDLIIKPLKTIRNIRQKPAHELTSNQYDVTLYQKQFDLMNDTYTAIRAIRLFFANHPLTKDVKVPEHLVSGKGIVNY</sequence>
<accession>A0ABM9W9M4</accession>
<protein>
    <recommendedName>
        <fullName evidence="3">AAA family ATPase</fullName>
    </recommendedName>
</protein>
<name>A0ABM9W9M4_9FIRM</name>
<dbReference type="RefSeq" id="WP_075758100.1">
    <property type="nucleotide sequence ID" value="NZ_CP146991.1"/>
</dbReference>
<keyword evidence="2" id="KW-1185">Reference proteome</keyword>
<dbReference type="Proteomes" id="UP000245702">
    <property type="component" value="Unassembled WGS sequence"/>
</dbReference>
<proteinExistence type="predicted"/>
<evidence type="ECO:0000313" key="2">
    <source>
        <dbReference type="Proteomes" id="UP000245702"/>
    </source>
</evidence>
<evidence type="ECO:0000313" key="1">
    <source>
        <dbReference type="EMBL" id="CVK21859.1"/>
    </source>
</evidence>
<dbReference type="EMBL" id="FCOW01000052">
    <property type="protein sequence ID" value="CVK21859.1"/>
    <property type="molecule type" value="Genomic_DNA"/>
</dbReference>
<organism evidence="1 2">
    <name type="scientific">Sporomusa sphaeroides DSM 2875</name>
    <dbReference type="NCBI Taxonomy" id="1337886"/>
    <lineage>
        <taxon>Bacteria</taxon>
        <taxon>Bacillati</taxon>
        <taxon>Bacillota</taxon>
        <taxon>Negativicutes</taxon>
        <taxon>Selenomonadales</taxon>
        <taxon>Sporomusaceae</taxon>
        <taxon>Sporomusa</taxon>
    </lineage>
</organism>
<evidence type="ECO:0008006" key="3">
    <source>
        <dbReference type="Google" id="ProtNLM"/>
    </source>
</evidence>
<comment type="caution">
    <text evidence="1">The sequence shown here is derived from an EMBL/GenBank/DDBJ whole genome shotgun (WGS) entry which is preliminary data.</text>
</comment>
<gene>
    <name evidence="1" type="ORF">SSPH_04577</name>
</gene>
<reference evidence="1 2" key="1">
    <citation type="submission" date="2016-01" db="EMBL/GenBank/DDBJ databases">
        <authorList>
            <person name="Brown R."/>
        </authorList>
    </citation>
    <scope>NUCLEOTIDE SEQUENCE [LARGE SCALE GENOMIC DNA]</scope>
    <source>
        <strain evidence="1">Sporomusa sphaeroides DSM 2875</strain>
    </source>
</reference>